<organism evidence="2 3">
    <name type="scientific">Candidatus Staskawiczbacteria bacterium RIFCSPHIGHO2_01_FULL_39_25</name>
    <dbReference type="NCBI Taxonomy" id="1802202"/>
    <lineage>
        <taxon>Bacteria</taxon>
        <taxon>Candidatus Staskawicziibacteriota</taxon>
    </lineage>
</organism>
<evidence type="ECO:0000256" key="1">
    <source>
        <dbReference type="SAM" id="MobiDB-lite"/>
    </source>
</evidence>
<evidence type="ECO:0000313" key="2">
    <source>
        <dbReference type="EMBL" id="OGZ63597.1"/>
    </source>
</evidence>
<reference evidence="2 3" key="1">
    <citation type="journal article" date="2016" name="Nat. Commun.">
        <title>Thousands of microbial genomes shed light on interconnected biogeochemical processes in an aquifer system.</title>
        <authorList>
            <person name="Anantharaman K."/>
            <person name="Brown C.T."/>
            <person name="Hug L.A."/>
            <person name="Sharon I."/>
            <person name="Castelle C.J."/>
            <person name="Probst A.J."/>
            <person name="Thomas B.C."/>
            <person name="Singh A."/>
            <person name="Wilkins M.J."/>
            <person name="Karaoz U."/>
            <person name="Brodie E.L."/>
            <person name="Williams K.H."/>
            <person name="Hubbard S.S."/>
            <person name="Banfield J.F."/>
        </authorList>
    </citation>
    <scope>NUCLEOTIDE SEQUENCE [LARGE SCALE GENOMIC DNA]</scope>
</reference>
<dbReference type="EMBL" id="MHOO01000012">
    <property type="protein sequence ID" value="OGZ63597.1"/>
    <property type="molecule type" value="Genomic_DNA"/>
</dbReference>
<dbReference type="Proteomes" id="UP000176855">
    <property type="component" value="Unassembled WGS sequence"/>
</dbReference>
<comment type="caution">
    <text evidence="2">The sequence shown here is derived from an EMBL/GenBank/DDBJ whole genome shotgun (WGS) entry which is preliminary data.</text>
</comment>
<feature type="region of interest" description="Disordered" evidence="1">
    <location>
        <begin position="1"/>
        <end position="79"/>
    </location>
</feature>
<name>A0A1G2HM81_9BACT</name>
<evidence type="ECO:0000313" key="3">
    <source>
        <dbReference type="Proteomes" id="UP000176855"/>
    </source>
</evidence>
<gene>
    <name evidence="2" type="ORF">A2730_03550</name>
</gene>
<dbReference type="AlphaFoldDB" id="A0A1G2HM81"/>
<feature type="compositionally biased region" description="Basic and acidic residues" evidence="1">
    <location>
        <begin position="1"/>
        <end position="16"/>
    </location>
</feature>
<sequence>MAKTPKEKNKIEEKLPIDAPEPSAPEKLEPIFEAKESPSKEEILQREQKELEETRESLDMERDSKGEARGMGQDSAHLESDEIVKKLLADAEQKGEKGIESALGAAQKMKDPYILDRLRDMLAEKIQKNKFGKKK</sequence>
<feature type="compositionally biased region" description="Basic and acidic residues" evidence="1">
    <location>
        <begin position="24"/>
        <end position="68"/>
    </location>
</feature>
<dbReference type="STRING" id="1802202.A2730_03550"/>
<proteinExistence type="predicted"/>
<accession>A0A1G2HM81</accession>
<protein>
    <submittedName>
        <fullName evidence="2">Uncharacterized protein</fullName>
    </submittedName>
</protein>